<evidence type="ECO:0000259" key="1">
    <source>
        <dbReference type="Pfam" id="PF13460"/>
    </source>
</evidence>
<dbReference type="SUPFAM" id="SSF51735">
    <property type="entry name" value="NAD(P)-binding Rossmann-fold domains"/>
    <property type="match status" value="1"/>
</dbReference>
<dbReference type="InterPro" id="IPR036291">
    <property type="entry name" value="NAD(P)-bd_dom_sf"/>
</dbReference>
<comment type="caution">
    <text evidence="2">The sequence shown here is derived from an EMBL/GenBank/DDBJ whole genome shotgun (WGS) entry which is preliminary data.</text>
</comment>
<dbReference type="PANTHER" id="PTHR43355">
    <property type="entry name" value="FLAVIN REDUCTASE (NADPH)"/>
    <property type="match status" value="1"/>
</dbReference>
<dbReference type="InterPro" id="IPR016040">
    <property type="entry name" value="NAD(P)-bd_dom"/>
</dbReference>
<sequence>MRIAVFGASGGTGRELVRQARAAGHHVTAVVRSPGALADAVVADIFDPPSLVPLLAGHDAVLSALGPRGRTATSVCSTAVAGITEAMTEAGVRRIVAISAQPVLRGGAGDSWWYRLTARPLLRTIYRHVYHDLERMERILAAGDTDWTVLRPPYLTDDPPAGRYRTAMDANVPGWSLARSDLARAMLDALDDPATVRRAVGVGPN</sequence>
<name>A0ABW8AF56_9ACTN</name>
<gene>
    <name evidence="2" type="ORF">ACIBP5_36050</name>
</gene>
<dbReference type="Gene3D" id="3.40.50.720">
    <property type="entry name" value="NAD(P)-binding Rossmann-like Domain"/>
    <property type="match status" value="1"/>
</dbReference>
<evidence type="ECO:0000313" key="2">
    <source>
        <dbReference type="EMBL" id="MFI7445411.1"/>
    </source>
</evidence>
<protein>
    <submittedName>
        <fullName evidence="2">NAD(P)-dependent oxidoreductase</fullName>
    </submittedName>
</protein>
<feature type="domain" description="NAD(P)-binding" evidence="1">
    <location>
        <begin position="7"/>
        <end position="193"/>
    </location>
</feature>
<dbReference type="RefSeq" id="WP_397025860.1">
    <property type="nucleotide sequence ID" value="NZ_JBITMB010000013.1"/>
</dbReference>
<dbReference type="EMBL" id="JBITMB010000013">
    <property type="protein sequence ID" value="MFI7445411.1"/>
    <property type="molecule type" value="Genomic_DNA"/>
</dbReference>
<proteinExistence type="predicted"/>
<organism evidence="2 3">
    <name type="scientific">Nonomuraea indica</name>
    <dbReference type="NCBI Taxonomy" id="1581193"/>
    <lineage>
        <taxon>Bacteria</taxon>
        <taxon>Bacillati</taxon>
        <taxon>Actinomycetota</taxon>
        <taxon>Actinomycetes</taxon>
        <taxon>Streptosporangiales</taxon>
        <taxon>Streptosporangiaceae</taxon>
        <taxon>Nonomuraea</taxon>
    </lineage>
</organism>
<dbReference type="Proteomes" id="UP001612928">
    <property type="component" value="Unassembled WGS sequence"/>
</dbReference>
<evidence type="ECO:0000313" key="3">
    <source>
        <dbReference type="Proteomes" id="UP001612928"/>
    </source>
</evidence>
<reference evidence="2 3" key="1">
    <citation type="submission" date="2024-10" db="EMBL/GenBank/DDBJ databases">
        <title>The Natural Products Discovery Center: Release of the First 8490 Sequenced Strains for Exploring Actinobacteria Biosynthetic Diversity.</title>
        <authorList>
            <person name="Kalkreuter E."/>
            <person name="Kautsar S.A."/>
            <person name="Yang D."/>
            <person name="Bader C.D."/>
            <person name="Teijaro C.N."/>
            <person name="Fluegel L."/>
            <person name="Davis C.M."/>
            <person name="Simpson J.R."/>
            <person name="Lauterbach L."/>
            <person name="Steele A.D."/>
            <person name="Gui C."/>
            <person name="Meng S."/>
            <person name="Li G."/>
            <person name="Viehrig K."/>
            <person name="Ye F."/>
            <person name="Su P."/>
            <person name="Kiefer A.F."/>
            <person name="Nichols A."/>
            <person name="Cepeda A.J."/>
            <person name="Yan W."/>
            <person name="Fan B."/>
            <person name="Jiang Y."/>
            <person name="Adhikari A."/>
            <person name="Zheng C.-J."/>
            <person name="Schuster L."/>
            <person name="Cowan T.M."/>
            <person name="Smanski M.J."/>
            <person name="Chevrette M.G."/>
            <person name="De Carvalho L.P.S."/>
            <person name="Shen B."/>
        </authorList>
    </citation>
    <scope>NUCLEOTIDE SEQUENCE [LARGE SCALE GENOMIC DNA]</scope>
    <source>
        <strain evidence="2 3">NPDC049503</strain>
    </source>
</reference>
<keyword evidence="3" id="KW-1185">Reference proteome</keyword>
<dbReference type="PANTHER" id="PTHR43355:SF2">
    <property type="entry name" value="FLAVIN REDUCTASE (NADPH)"/>
    <property type="match status" value="1"/>
</dbReference>
<dbReference type="InterPro" id="IPR051606">
    <property type="entry name" value="Polyketide_Oxido-like"/>
</dbReference>
<dbReference type="Pfam" id="PF13460">
    <property type="entry name" value="NAD_binding_10"/>
    <property type="match status" value="1"/>
</dbReference>
<accession>A0ABW8AF56</accession>